<dbReference type="AlphaFoldDB" id="I9UPJ1"/>
<evidence type="ECO:0000313" key="1">
    <source>
        <dbReference type="EMBL" id="EJB82074.1"/>
    </source>
</evidence>
<dbReference type="Proteomes" id="UP000004177">
    <property type="component" value="Unassembled WGS sequence"/>
</dbReference>
<name>I9UPJ1_HELPX</name>
<dbReference type="PATRIC" id="fig|992061.3.peg.1132"/>
<proteinExistence type="predicted"/>
<comment type="caution">
    <text evidence="1">The sequence shown here is derived from an EMBL/GenBank/DDBJ whole genome shotgun (WGS) entry which is preliminary data.</text>
</comment>
<dbReference type="EMBL" id="AKOZ01000004">
    <property type="protein sequence ID" value="EJB82074.1"/>
    <property type="molecule type" value="Genomic_DNA"/>
</dbReference>
<reference evidence="1 2" key="1">
    <citation type="journal article" date="2013" name="Pathog. Dis.">
        <title>Genome sequences of 65 Helicobacter pylori strains isolated from asymptomatic individuals and patients with gastric cancer, peptic ulcer disease, or gastritis.</title>
        <authorList>
            <person name="Blanchard T.G."/>
            <person name="Czinn S.J."/>
            <person name="Correa P."/>
            <person name="Nakazawa T."/>
            <person name="Keelan M."/>
            <person name="Morningstar L."/>
            <person name="Santana-Cruz I."/>
            <person name="Maroo A."/>
            <person name="McCracken C."/>
            <person name="Shefchek K."/>
            <person name="Daugherty S."/>
            <person name="Song Y."/>
            <person name="Fraser C.M."/>
            <person name="Fricke W.F."/>
        </authorList>
    </citation>
    <scope>NUCLEOTIDE SEQUENCE [LARGE SCALE GENOMIC DNA]</scope>
    <source>
        <strain evidence="1 2">Hp H-6</strain>
    </source>
</reference>
<gene>
    <name evidence="1" type="ORF">HPHPH6_1141</name>
</gene>
<accession>I9UPJ1</accession>
<evidence type="ECO:0000313" key="2">
    <source>
        <dbReference type="Proteomes" id="UP000004177"/>
    </source>
</evidence>
<organism evidence="1 2">
    <name type="scientific">Helicobacter pylori Hp H-6</name>
    <dbReference type="NCBI Taxonomy" id="992061"/>
    <lineage>
        <taxon>Bacteria</taxon>
        <taxon>Pseudomonadati</taxon>
        <taxon>Campylobacterota</taxon>
        <taxon>Epsilonproteobacteria</taxon>
        <taxon>Campylobacterales</taxon>
        <taxon>Helicobacteraceae</taxon>
        <taxon>Helicobacter</taxon>
    </lineage>
</organism>
<sequence length="46" mass="4993">MSKTYRLSAKQNLEIIKISNALAQGKSVSVGFIASVLNNTNKPNDK</sequence>
<protein>
    <submittedName>
        <fullName evidence="1">Uncharacterized protein</fullName>
    </submittedName>
</protein>